<feature type="domain" description="Fumarylacetoacetase-like C-terminal" evidence="1">
    <location>
        <begin position="118"/>
        <end position="304"/>
    </location>
</feature>
<name>A0A9X3AGP8_9PSEU</name>
<comment type="caution">
    <text evidence="2">The sequence shown here is derived from an EMBL/GenBank/DDBJ whole genome shotgun (WGS) entry which is preliminary data.</text>
</comment>
<dbReference type="SUPFAM" id="SSF56529">
    <property type="entry name" value="FAH"/>
    <property type="match status" value="1"/>
</dbReference>
<evidence type="ECO:0000259" key="1">
    <source>
        <dbReference type="Pfam" id="PF01557"/>
    </source>
</evidence>
<reference evidence="2" key="1">
    <citation type="submission" date="2022-08" db="EMBL/GenBank/DDBJ databases">
        <authorList>
            <person name="Tistechok S."/>
            <person name="Samborskyy M."/>
            <person name="Roman I."/>
        </authorList>
    </citation>
    <scope>NUCLEOTIDE SEQUENCE</scope>
    <source>
        <strain evidence="2">DSM 103496</strain>
    </source>
</reference>
<dbReference type="PANTHER" id="PTHR43211:SF1">
    <property type="entry name" value="BLL6422 PROTEIN"/>
    <property type="match status" value="1"/>
</dbReference>
<dbReference type="RefSeq" id="WP_259625885.1">
    <property type="nucleotide sequence ID" value="NZ_JANYMP010000013.1"/>
</dbReference>
<protein>
    <submittedName>
        <fullName evidence="2">Fumarylacetoacetate hydrolase family protein</fullName>
    </submittedName>
</protein>
<dbReference type="Pfam" id="PF01557">
    <property type="entry name" value="FAA_hydrolase"/>
    <property type="match status" value="1"/>
</dbReference>
<evidence type="ECO:0000313" key="3">
    <source>
        <dbReference type="Proteomes" id="UP001141259"/>
    </source>
</evidence>
<proteinExistence type="predicted"/>
<organism evidence="2 3">
    <name type="scientific">Umezawaea endophytica</name>
    <dbReference type="NCBI Taxonomy" id="1654476"/>
    <lineage>
        <taxon>Bacteria</taxon>
        <taxon>Bacillati</taxon>
        <taxon>Actinomycetota</taxon>
        <taxon>Actinomycetes</taxon>
        <taxon>Pseudonocardiales</taxon>
        <taxon>Pseudonocardiaceae</taxon>
        <taxon>Umezawaea</taxon>
    </lineage>
</organism>
<keyword evidence="3" id="KW-1185">Reference proteome</keyword>
<dbReference type="PANTHER" id="PTHR43211">
    <property type="entry name" value="FUMARYLACETOACETATE HYDROLASE"/>
    <property type="match status" value="1"/>
</dbReference>
<dbReference type="InterPro" id="IPR011234">
    <property type="entry name" value="Fumarylacetoacetase-like_C"/>
</dbReference>
<keyword evidence="2" id="KW-0378">Hydrolase</keyword>
<dbReference type="Proteomes" id="UP001141259">
    <property type="component" value="Unassembled WGS sequence"/>
</dbReference>
<dbReference type="Gene3D" id="3.90.850.10">
    <property type="entry name" value="Fumarylacetoacetase-like, C-terminal domain"/>
    <property type="match status" value="1"/>
</dbReference>
<sequence>MEIRRRLTTEGTLVVETRPFQDSPWLPSDSKNALGYEPAFSQEWEAERAAAHHVGENGEVLPFQPLSFRDFMFYEQHNIDAARGYIGRFRPQAAKVIKGFETLTRSTFPRFRPNRLWYRQPTYYMGNMATIVPSGTPVTAPPFSRALDYELELGFVLNAPLLNARPAEAEEAIGMFVLLCDFSARDVQIPEMNSGFGPQKSKHFLTSLATTAVTAADLLPRWRELKSRVIINGEVVARPDARKPQWTMGQALAHASAGEQLYPGELFAIGTLHRGCGMEIGRWLKPGDQLRLEMDDVGVIEHAIH</sequence>
<dbReference type="GO" id="GO:0016787">
    <property type="term" value="F:hydrolase activity"/>
    <property type="evidence" value="ECO:0007669"/>
    <property type="project" value="UniProtKB-KW"/>
</dbReference>
<dbReference type="InterPro" id="IPR036663">
    <property type="entry name" value="Fumarylacetoacetase_C_sf"/>
</dbReference>
<dbReference type="AlphaFoldDB" id="A0A9X3AGP8"/>
<gene>
    <name evidence="2" type="ORF">NZH93_26355</name>
</gene>
<evidence type="ECO:0000313" key="2">
    <source>
        <dbReference type="EMBL" id="MCS7480392.1"/>
    </source>
</evidence>
<accession>A0A9X3AGP8</accession>
<dbReference type="EMBL" id="JANYMP010000013">
    <property type="protein sequence ID" value="MCS7480392.1"/>
    <property type="molecule type" value="Genomic_DNA"/>
</dbReference>